<dbReference type="InterPro" id="IPR034660">
    <property type="entry name" value="DinB/YfiT-like"/>
</dbReference>
<dbReference type="OrthoDB" id="3852744at2"/>
<evidence type="ECO:0000313" key="2">
    <source>
        <dbReference type="Proteomes" id="UP000183015"/>
    </source>
</evidence>
<protein>
    <recommendedName>
        <fullName evidence="3">DinB superfamily protein</fullName>
    </recommendedName>
</protein>
<proteinExistence type="predicted"/>
<keyword evidence="2" id="KW-1185">Reference proteome</keyword>
<dbReference type="EMBL" id="FOAZ01000008">
    <property type="protein sequence ID" value="SEL43750.1"/>
    <property type="molecule type" value="Genomic_DNA"/>
</dbReference>
<dbReference type="RefSeq" id="WP_042451959.1">
    <property type="nucleotide sequence ID" value="NZ_BBPN01000024.1"/>
</dbReference>
<dbReference type="Proteomes" id="UP000183015">
    <property type="component" value="Unassembled WGS sequence"/>
</dbReference>
<dbReference type="AlphaFoldDB" id="A0A1H7Q6R2"/>
<dbReference type="Pfam" id="PF04978">
    <property type="entry name" value="MST"/>
    <property type="match status" value="1"/>
</dbReference>
<evidence type="ECO:0000313" key="1">
    <source>
        <dbReference type="EMBL" id="SEL43750.1"/>
    </source>
</evidence>
<organism evidence="1 2">
    <name type="scientific">Streptacidiphilus jiangxiensis</name>
    <dbReference type="NCBI Taxonomy" id="235985"/>
    <lineage>
        <taxon>Bacteria</taxon>
        <taxon>Bacillati</taxon>
        <taxon>Actinomycetota</taxon>
        <taxon>Actinomycetes</taxon>
        <taxon>Kitasatosporales</taxon>
        <taxon>Streptomycetaceae</taxon>
        <taxon>Streptacidiphilus</taxon>
    </lineage>
</organism>
<dbReference type="STRING" id="235985.SAMN05414137_108323"/>
<gene>
    <name evidence="1" type="ORF">SAMN05414137_108323</name>
</gene>
<dbReference type="eggNOG" id="COG2318">
    <property type="taxonomic scope" value="Bacteria"/>
</dbReference>
<dbReference type="InterPro" id="IPR007061">
    <property type="entry name" value="MST-like"/>
</dbReference>
<name>A0A1H7Q6R2_STRJI</name>
<dbReference type="SUPFAM" id="SSF109854">
    <property type="entry name" value="DinB/YfiT-like putative metalloenzymes"/>
    <property type="match status" value="1"/>
</dbReference>
<dbReference type="Gene3D" id="1.20.120.450">
    <property type="entry name" value="dinb family like domain"/>
    <property type="match status" value="1"/>
</dbReference>
<sequence>MNSSLSEPDQQLADPSALLLDYLDYYRSVIGARTEGVPDAELRVSRLPSGWTVLELIKHLVHMEQRWLRWGFRGEPVPAPWGDRGPDDRWHVGPQETAADLLAALHAGGAYTREVVTGTPLSTLAAAGGRFPDDGTPRPTLSWILFHVLQEYARHAGHLDIVRELTDGATGE</sequence>
<accession>A0A1H7Q6R2</accession>
<reference evidence="2" key="1">
    <citation type="submission" date="2016-10" db="EMBL/GenBank/DDBJ databases">
        <authorList>
            <person name="Varghese N."/>
        </authorList>
    </citation>
    <scope>NUCLEOTIDE SEQUENCE [LARGE SCALE GENOMIC DNA]</scope>
    <source>
        <strain evidence="2">DSM 45096 / BCRC 16803 / CGMCC 4.1857 / CIP 109030 / JCM 12277 / KCTC 19219 / NBRC 100920 / 33214</strain>
    </source>
</reference>
<evidence type="ECO:0008006" key="3">
    <source>
        <dbReference type="Google" id="ProtNLM"/>
    </source>
</evidence>